<gene>
    <name evidence="1" type="ORF">MSTO_01400</name>
</gene>
<dbReference type="EMBL" id="AP022587">
    <property type="protein sequence ID" value="BBY19935.1"/>
    <property type="molecule type" value="Genomic_DNA"/>
</dbReference>
<dbReference type="AlphaFoldDB" id="A0A7I7Q0Q7"/>
<proteinExistence type="predicted"/>
<organism evidence="1 2">
    <name type="scientific">Mycobacterium stomatepiae</name>
    <dbReference type="NCBI Taxonomy" id="470076"/>
    <lineage>
        <taxon>Bacteria</taxon>
        <taxon>Bacillati</taxon>
        <taxon>Actinomycetota</taxon>
        <taxon>Actinomycetes</taxon>
        <taxon>Mycobacteriales</taxon>
        <taxon>Mycobacteriaceae</taxon>
        <taxon>Mycobacterium</taxon>
        <taxon>Mycobacterium simiae complex</taxon>
    </lineage>
</organism>
<evidence type="ECO:0000313" key="2">
    <source>
        <dbReference type="Proteomes" id="UP000467130"/>
    </source>
</evidence>
<reference evidence="1 2" key="1">
    <citation type="journal article" date="2019" name="Emerg. Microbes Infect.">
        <title>Comprehensive subspecies identification of 175 nontuberculous mycobacteria species based on 7547 genomic profiles.</title>
        <authorList>
            <person name="Matsumoto Y."/>
            <person name="Kinjo T."/>
            <person name="Motooka D."/>
            <person name="Nabeya D."/>
            <person name="Jung N."/>
            <person name="Uechi K."/>
            <person name="Horii T."/>
            <person name="Iida T."/>
            <person name="Fujita J."/>
            <person name="Nakamura S."/>
        </authorList>
    </citation>
    <scope>NUCLEOTIDE SEQUENCE [LARGE SCALE GENOMIC DNA]</scope>
    <source>
        <strain evidence="1 2">JCM 17783</strain>
    </source>
</reference>
<dbReference type="Proteomes" id="UP000467130">
    <property type="component" value="Chromosome"/>
</dbReference>
<name>A0A7I7Q0Q7_9MYCO</name>
<protein>
    <submittedName>
        <fullName evidence="1">Uncharacterized protein</fullName>
    </submittedName>
</protein>
<accession>A0A7I7Q0Q7</accession>
<evidence type="ECO:0000313" key="1">
    <source>
        <dbReference type="EMBL" id="BBY19935.1"/>
    </source>
</evidence>
<dbReference type="KEGG" id="msto:MSTO_01400"/>
<dbReference type="RefSeq" id="WP_163788099.1">
    <property type="nucleotide sequence ID" value="NZ_AP022587.1"/>
</dbReference>
<sequence length="46" mass="4888">MSQFFSDLGFRFQTVELEGVSLLMLLGWDGGAEPVSLALVSVVSGP</sequence>
<keyword evidence="2" id="KW-1185">Reference proteome</keyword>